<protein>
    <submittedName>
        <fullName evidence="2">Uncharacterized protein</fullName>
    </submittedName>
</protein>
<evidence type="ECO:0000256" key="1">
    <source>
        <dbReference type="SAM" id="SignalP"/>
    </source>
</evidence>
<dbReference type="Proteomes" id="UP000198748">
    <property type="component" value="Unassembled WGS sequence"/>
</dbReference>
<gene>
    <name evidence="2" type="ORF">SAMN04487996_106366</name>
</gene>
<proteinExistence type="predicted"/>
<feature type="chain" id="PRO_5011683656" evidence="1">
    <location>
        <begin position="32"/>
        <end position="476"/>
    </location>
</feature>
<sequence length="476" mass="50046">MNRDLSKKIARRICFCSGALALSLNAFQVKADGIGFPTSRPGMIGALGIQKTAAFVEPLNQYAYVYLKEGESLNYQIQKAGGNLGSNALIYSIYSPLGQVGTDVTIPNATSAVQTGTVTATAETAGIWIVKMNLFGNTNYWRFDVNAIAADGSTRIGGRVYTDFIYPVQNNLANIPLFVQTPSGHRYDVALNGYNGVNSRISSDQYGLTSVANCGESLYRSAEITDASVRSYNELSCGVQNKMFFSAIDATMPATAPMWNLTSGQTTSEWLNPALTGPVVSELAYTATSGSNAMAGNFTLKVADHVGQATLLLDLDNDGVYNGANDRSIPFGVANANTITVPFDGLGANGSPLAAGSTMKAKVLVDKAGEVHFTMIDVEVLAGVKITRTTGEATGNTLLYWNDALLSEDGRDSFTPIKDGSAGIDSGSGSGVHGWGGGTSQWGNNRLIDNWAYAGAAATQEITIEGCAADAGTISR</sequence>
<name>A0A1G7FED2_9BACT</name>
<organism evidence="2 3">
    <name type="scientific">Dyadobacter soli</name>
    <dbReference type="NCBI Taxonomy" id="659014"/>
    <lineage>
        <taxon>Bacteria</taxon>
        <taxon>Pseudomonadati</taxon>
        <taxon>Bacteroidota</taxon>
        <taxon>Cytophagia</taxon>
        <taxon>Cytophagales</taxon>
        <taxon>Spirosomataceae</taxon>
        <taxon>Dyadobacter</taxon>
    </lineage>
</organism>
<evidence type="ECO:0000313" key="2">
    <source>
        <dbReference type="EMBL" id="SDE74283.1"/>
    </source>
</evidence>
<dbReference type="EMBL" id="FNAN01000006">
    <property type="protein sequence ID" value="SDE74283.1"/>
    <property type="molecule type" value="Genomic_DNA"/>
</dbReference>
<keyword evidence="1" id="KW-0732">Signal</keyword>
<evidence type="ECO:0000313" key="3">
    <source>
        <dbReference type="Proteomes" id="UP000198748"/>
    </source>
</evidence>
<dbReference type="RefSeq" id="WP_090149779.1">
    <property type="nucleotide sequence ID" value="NZ_FNAN01000006.1"/>
</dbReference>
<reference evidence="3" key="1">
    <citation type="submission" date="2016-10" db="EMBL/GenBank/DDBJ databases">
        <authorList>
            <person name="Varghese N."/>
            <person name="Submissions S."/>
        </authorList>
    </citation>
    <scope>NUCLEOTIDE SEQUENCE [LARGE SCALE GENOMIC DNA]</scope>
    <source>
        <strain evidence="3">DSM 25329</strain>
    </source>
</reference>
<feature type="signal peptide" evidence="1">
    <location>
        <begin position="1"/>
        <end position="31"/>
    </location>
</feature>
<dbReference type="AlphaFoldDB" id="A0A1G7FED2"/>
<dbReference type="OrthoDB" id="9816593at2"/>
<accession>A0A1G7FED2</accession>
<dbReference type="STRING" id="659014.SAMN04487996_106366"/>
<keyword evidence="3" id="KW-1185">Reference proteome</keyword>